<dbReference type="PATRIC" id="fig|1132509.6.peg.2346"/>
<reference evidence="1 2" key="1">
    <citation type="journal article" date="2014" name="PLoS Genet.">
        <title>Phylogenetically driven sequencing of extremely halophilic archaea reveals strategies for static and dynamic osmo-response.</title>
        <authorList>
            <person name="Becker E.A."/>
            <person name="Seitzer P.M."/>
            <person name="Tritt A."/>
            <person name="Larsen D."/>
            <person name="Krusor M."/>
            <person name="Yao A.I."/>
            <person name="Wu D."/>
            <person name="Madern D."/>
            <person name="Eisen J.A."/>
            <person name="Darling A.E."/>
            <person name="Facciotti M.T."/>
        </authorList>
    </citation>
    <scope>NUCLEOTIDE SEQUENCE [LARGE SCALE GENOMIC DNA]</scope>
    <source>
        <strain evidence="1 2">100A6</strain>
    </source>
</reference>
<keyword evidence="2" id="KW-1185">Reference proteome</keyword>
<dbReference type="EMBL" id="AOMB01000031">
    <property type="protein sequence ID" value="EMA38128.1"/>
    <property type="molecule type" value="Genomic_DNA"/>
</dbReference>
<dbReference type="Proteomes" id="UP000011566">
    <property type="component" value="Unassembled WGS sequence"/>
</dbReference>
<dbReference type="RefSeq" id="WP_007693582.1">
    <property type="nucleotide sequence ID" value="NZ_AJRK01000045.1"/>
</dbReference>
<name>M0LY80_9EURY</name>
<evidence type="ECO:0000313" key="1">
    <source>
        <dbReference type="EMBL" id="EMA38128.1"/>
    </source>
</evidence>
<proteinExistence type="predicted"/>
<gene>
    <name evidence="1" type="ORF">C447_10385</name>
</gene>
<organism evidence="1 2">
    <name type="scientific">Halococcus hamelinensis 100A6</name>
    <dbReference type="NCBI Taxonomy" id="1132509"/>
    <lineage>
        <taxon>Archaea</taxon>
        <taxon>Methanobacteriati</taxon>
        <taxon>Methanobacteriota</taxon>
        <taxon>Stenosarchaea group</taxon>
        <taxon>Halobacteria</taxon>
        <taxon>Halobacteriales</taxon>
        <taxon>Halococcaceae</taxon>
        <taxon>Halococcus</taxon>
    </lineage>
</organism>
<dbReference type="OrthoDB" id="214721at2157"/>
<comment type="caution">
    <text evidence="1">The sequence shown here is derived from an EMBL/GenBank/DDBJ whole genome shotgun (WGS) entry which is preliminary data.</text>
</comment>
<evidence type="ECO:0000313" key="2">
    <source>
        <dbReference type="Proteomes" id="UP000011566"/>
    </source>
</evidence>
<sequence>MRRLAVARCVYGALLVVASGPIVERVTGERSSRAVAVGRLLGARHVLQALTVGRTHTDGWRTAGTCIDALHALSMVFLAGYSATSRRLATFDAVMASAWAASGWLSQRRS</sequence>
<dbReference type="AlphaFoldDB" id="M0LY80"/>
<accession>M0LY80</accession>
<protein>
    <submittedName>
        <fullName evidence="1">Uncharacterized protein</fullName>
    </submittedName>
</protein>